<keyword evidence="2" id="KW-0812">Transmembrane</keyword>
<keyword evidence="2" id="KW-0472">Membrane</keyword>
<organism evidence="3 4">
    <name type="scientific">Parelaphostrongylus tenuis</name>
    <name type="common">Meningeal worm</name>
    <dbReference type="NCBI Taxonomy" id="148309"/>
    <lineage>
        <taxon>Eukaryota</taxon>
        <taxon>Metazoa</taxon>
        <taxon>Ecdysozoa</taxon>
        <taxon>Nematoda</taxon>
        <taxon>Chromadorea</taxon>
        <taxon>Rhabditida</taxon>
        <taxon>Rhabditina</taxon>
        <taxon>Rhabditomorpha</taxon>
        <taxon>Strongyloidea</taxon>
        <taxon>Metastrongylidae</taxon>
        <taxon>Parelaphostrongylus</taxon>
    </lineage>
</organism>
<comment type="caution">
    <text evidence="3">The sequence shown here is derived from an EMBL/GenBank/DDBJ whole genome shotgun (WGS) entry which is preliminary data.</text>
</comment>
<sequence>MDPTMHSHPNQKGERFQSPHKPLSTLTNGLHDITFKELAFGGGFLVGFLPTDSAMVLSSNSEKRSRNKE</sequence>
<accession>A0AAD5RD83</accession>
<feature type="region of interest" description="Disordered" evidence="1">
    <location>
        <begin position="1"/>
        <end position="25"/>
    </location>
</feature>
<evidence type="ECO:0000313" key="4">
    <source>
        <dbReference type="Proteomes" id="UP001196413"/>
    </source>
</evidence>
<evidence type="ECO:0000256" key="1">
    <source>
        <dbReference type="SAM" id="MobiDB-lite"/>
    </source>
</evidence>
<keyword evidence="2" id="KW-1133">Transmembrane helix</keyword>
<dbReference type="Proteomes" id="UP001196413">
    <property type="component" value="Unassembled WGS sequence"/>
</dbReference>
<proteinExistence type="predicted"/>
<protein>
    <submittedName>
        <fullName evidence="3">Uncharacterized protein</fullName>
    </submittedName>
</protein>
<evidence type="ECO:0000313" key="3">
    <source>
        <dbReference type="EMBL" id="KAJ1374278.1"/>
    </source>
</evidence>
<evidence type="ECO:0000256" key="2">
    <source>
        <dbReference type="SAM" id="Phobius"/>
    </source>
</evidence>
<dbReference type="AlphaFoldDB" id="A0AAD5RD83"/>
<gene>
    <name evidence="3" type="ORF">KIN20_036932</name>
</gene>
<feature type="transmembrane region" description="Helical" evidence="2">
    <location>
        <begin position="38"/>
        <end position="58"/>
    </location>
</feature>
<reference evidence="3" key="1">
    <citation type="submission" date="2021-06" db="EMBL/GenBank/DDBJ databases">
        <title>Parelaphostrongylus tenuis whole genome reference sequence.</title>
        <authorList>
            <person name="Garwood T.J."/>
            <person name="Larsen P.A."/>
            <person name="Fountain-Jones N.M."/>
            <person name="Garbe J.R."/>
            <person name="Macchietto M.G."/>
            <person name="Kania S.A."/>
            <person name="Gerhold R.W."/>
            <person name="Richards J.E."/>
            <person name="Wolf T.M."/>
        </authorList>
    </citation>
    <scope>NUCLEOTIDE SEQUENCE</scope>
    <source>
        <strain evidence="3">MNPRO001-30</strain>
        <tissue evidence="3">Meninges</tissue>
    </source>
</reference>
<keyword evidence="4" id="KW-1185">Reference proteome</keyword>
<name>A0AAD5RD83_PARTN</name>
<dbReference type="EMBL" id="JAHQIW010007440">
    <property type="protein sequence ID" value="KAJ1374278.1"/>
    <property type="molecule type" value="Genomic_DNA"/>
</dbReference>